<sequence length="53" mass="6122">MDNITYLIFRRIAFLILTLHICRDGFKDSIEKPTSNSTTKPALFPTYNLSSTR</sequence>
<dbReference type="EMBL" id="DS989867">
    <property type="protein sequence ID" value="EDX72118.1"/>
    <property type="molecule type" value="Genomic_DNA"/>
</dbReference>
<feature type="region of interest" description="Disordered" evidence="1">
    <location>
        <begin position="30"/>
        <end position="53"/>
    </location>
</feature>
<evidence type="ECO:0000313" key="2">
    <source>
        <dbReference type="EMBL" id="EDX72118.1"/>
    </source>
</evidence>
<name>B4W118_9CYAN</name>
<organism evidence="2 3">
    <name type="scientific">Coleofasciculus chthonoplastes PCC 7420</name>
    <dbReference type="NCBI Taxonomy" id="118168"/>
    <lineage>
        <taxon>Bacteria</taxon>
        <taxon>Bacillati</taxon>
        <taxon>Cyanobacteriota</taxon>
        <taxon>Cyanophyceae</taxon>
        <taxon>Coleofasciculales</taxon>
        <taxon>Coleofasciculaceae</taxon>
        <taxon>Coleofasciculus</taxon>
    </lineage>
</organism>
<dbReference type="HOGENOM" id="CLU_3060448_0_0_3"/>
<reference evidence="2 3" key="1">
    <citation type="submission" date="2008-07" db="EMBL/GenBank/DDBJ databases">
        <authorList>
            <person name="Tandeau de Marsac N."/>
            <person name="Ferriera S."/>
            <person name="Johnson J."/>
            <person name="Kravitz S."/>
            <person name="Beeson K."/>
            <person name="Sutton G."/>
            <person name="Rogers Y.-H."/>
            <person name="Friedman R."/>
            <person name="Frazier M."/>
            <person name="Venter J.C."/>
        </authorList>
    </citation>
    <scope>NUCLEOTIDE SEQUENCE [LARGE SCALE GENOMIC DNA]</scope>
    <source>
        <strain evidence="2 3">PCC 7420</strain>
    </source>
</reference>
<proteinExistence type="predicted"/>
<accession>B4W118</accession>
<evidence type="ECO:0000313" key="3">
    <source>
        <dbReference type="Proteomes" id="UP000003835"/>
    </source>
</evidence>
<gene>
    <name evidence="2" type="ORF">MC7420_7598</name>
</gene>
<evidence type="ECO:0000256" key="1">
    <source>
        <dbReference type="SAM" id="MobiDB-lite"/>
    </source>
</evidence>
<keyword evidence="3" id="KW-1185">Reference proteome</keyword>
<dbReference type="Proteomes" id="UP000003835">
    <property type="component" value="Unassembled WGS sequence"/>
</dbReference>
<dbReference type="AlphaFoldDB" id="B4W118"/>
<protein>
    <submittedName>
        <fullName evidence="2">Uncharacterized protein</fullName>
    </submittedName>
</protein>